<feature type="region of interest" description="Disordered" evidence="3">
    <location>
        <begin position="190"/>
        <end position="244"/>
    </location>
</feature>
<dbReference type="SUPFAM" id="SSF56994">
    <property type="entry name" value="Insulin-like"/>
    <property type="match status" value="1"/>
</dbReference>
<dbReference type="GO" id="GO:0048009">
    <property type="term" value="P:insulin-like growth factor receptor signaling pathway"/>
    <property type="evidence" value="ECO:0007669"/>
    <property type="project" value="TreeGrafter"/>
</dbReference>
<dbReference type="GO" id="GO:0005159">
    <property type="term" value="F:insulin-like growth factor receptor binding"/>
    <property type="evidence" value="ECO:0007669"/>
    <property type="project" value="TreeGrafter"/>
</dbReference>
<dbReference type="GeneID" id="117547681"/>
<organism evidence="5 6">
    <name type="scientific">Gymnodraco acuticeps</name>
    <name type="common">Antarctic dragonfish</name>
    <dbReference type="NCBI Taxonomy" id="8218"/>
    <lineage>
        <taxon>Eukaryota</taxon>
        <taxon>Metazoa</taxon>
        <taxon>Chordata</taxon>
        <taxon>Craniata</taxon>
        <taxon>Vertebrata</taxon>
        <taxon>Euteleostomi</taxon>
        <taxon>Actinopterygii</taxon>
        <taxon>Neopterygii</taxon>
        <taxon>Teleostei</taxon>
        <taxon>Neoteleostei</taxon>
        <taxon>Acanthomorphata</taxon>
        <taxon>Eupercaria</taxon>
        <taxon>Perciformes</taxon>
        <taxon>Notothenioidei</taxon>
        <taxon>Bathydraconidae</taxon>
        <taxon>Gymnodraco</taxon>
    </lineage>
</organism>
<proteinExistence type="inferred from homology"/>
<dbReference type="InterPro" id="IPR036438">
    <property type="entry name" value="Insulin-like_sf"/>
</dbReference>
<keyword evidence="2" id="KW-1015">Disulfide bond</keyword>
<dbReference type="AlphaFoldDB" id="A0A6P8UBM7"/>
<protein>
    <submittedName>
        <fullName evidence="6">Insulin-like growth factor I isoform X1</fullName>
    </submittedName>
</protein>
<dbReference type="Proteomes" id="UP000515161">
    <property type="component" value="Unplaced"/>
</dbReference>
<gene>
    <name evidence="6" type="primary">LOC117547681</name>
</gene>
<reference evidence="6" key="1">
    <citation type="submission" date="2025-08" db="UniProtKB">
        <authorList>
            <consortium name="RefSeq"/>
        </authorList>
    </citation>
    <scope>IDENTIFICATION</scope>
</reference>
<dbReference type="GO" id="GO:0043066">
    <property type="term" value="P:negative regulation of apoptotic process"/>
    <property type="evidence" value="ECO:0007669"/>
    <property type="project" value="TreeGrafter"/>
</dbReference>
<feature type="compositionally biased region" description="Basic residues" evidence="3">
    <location>
        <begin position="198"/>
        <end position="221"/>
    </location>
</feature>
<dbReference type="OrthoDB" id="10019596at2759"/>
<dbReference type="GO" id="GO:0008283">
    <property type="term" value="P:cell population proliferation"/>
    <property type="evidence" value="ECO:0007669"/>
    <property type="project" value="TreeGrafter"/>
</dbReference>
<sequence length="244" mass="25876">MRLSVNHCGVHGGEGGEGGTSCDPPPPACCYKTEGLLQSVHTDSMHSSSFSSPTANTLKVLCICLAGWPLASEAGRLRCGSDLLKDLMFVCGDRGIYLGRGSWSGYGGRPRGKGIVEQCCRSPGCGLQYLETYCNKPKGQQPTTAPPATTTAPPATSTAPPTTTTEPSTTTQTDMAQQFQAVFQRRLSEHLGAPNSATKKKTSPPPRRKSKGLSSRRRKKTSSTTSRPSSTSRSPPQRTTALKS</sequence>
<dbReference type="GO" id="GO:0051897">
    <property type="term" value="P:positive regulation of phosphatidylinositol 3-kinase/protein kinase B signal transduction"/>
    <property type="evidence" value="ECO:0007669"/>
    <property type="project" value="TreeGrafter"/>
</dbReference>
<dbReference type="RefSeq" id="XP_034074334.1">
    <property type="nucleotide sequence ID" value="XM_034218443.1"/>
</dbReference>
<feature type="domain" description="Insulin-like" evidence="4">
    <location>
        <begin position="76"/>
        <end position="134"/>
    </location>
</feature>
<dbReference type="GO" id="GO:0005179">
    <property type="term" value="F:hormone activity"/>
    <property type="evidence" value="ECO:0007669"/>
    <property type="project" value="InterPro"/>
</dbReference>
<name>A0A6P8UBM7_GYMAC</name>
<comment type="similarity">
    <text evidence="1">Belongs to the insulin family.</text>
</comment>
<evidence type="ECO:0000313" key="6">
    <source>
        <dbReference type="RefSeq" id="XP_034074334.1"/>
    </source>
</evidence>
<feature type="compositionally biased region" description="Low complexity" evidence="3">
    <location>
        <begin position="142"/>
        <end position="171"/>
    </location>
</feature>
<dbReference type="PANTHER" id="PTHR46845">
    <property type="entry name" value="INSULIN-LIKE GROWTH FACTOR I"/>
    <property type="match status" value="1"/>
</dbReference>
<evidence type="ECO:0000313" key="5">
    <source>
        <dbReference type="Proteomes" id="UP000515161"/>
    </source>
</evidence>
<dbReference type="Gene3D" id="1.10.100.10">
    <property type="entry name" value="Insulin-like"/>
    <property type="match status" value="1"/>
</dbReference>
<accession>A0A6P8UBM7</accession>
<dbReference type="PANTHER" id="PTHR46845:SF1">
    <property type="entry name" value="INSULIN-LIKE GROWTH FACTOR I"/>
    <property type="match status" value="1"/>
</dbReference>
<feature type="region of interest" description="Disordered" evidence="3">
    <location>
        <begin position="138"/>
        <end position="172"/>
    </location>
</feature>
<evidence type="ECO:0000256" key="2">
    <source>
        <dbReference type="ARBA" id="ARBA00023157"/>
    </source>
</evidence>
<keyword evidence="5" id="KW-1185">Reference proteome</keyword>
<dbReference type="InterPro" id="IPR016179">
    <property type="entry name" value="Insulin-like"/>
</dbReference>
<feature type="compositionally biased region" description="Low complexity" evidence="3">
    <location>
        <begin position="222"/>
        <end position="244"/>
    </location>
</feature>
<evidence type="ECO:0000259" key="4">
    <source>
        <dbReference type="SMART" id="SM00078"/>
    </source>
</evidence>
<evidence type="ECO:0000256" key="1">
    <source>
        <dbReference type="ARBA" id="ARBA00009034"/>
    </source>
</evidence>
<evidence type="ECO:0000256" key="3">
    <source>
        <dbReference type="SAM" id="MobiDB-lite"/>
    </source>
</evidence>
<dbReference type="GO" id="GO:0005615">
    <property type="term" value="C:extracellular space"/>
    <property type="evidence" value="ECO:0007669"/>
    <property type="project" value="TreeGrafter"/>
</dbReference>
<dbReference type="SMART" id="SM00078">
    <property type="entry name" value="IlGF"/>
    <property type="match status" value="1"/>
</dbReference>
<dbReference type="KEGG" id="gacu:117547681"/>
<dbReference type="GO" id="GO:0008284">
    <property type="term" value="P:positive regulation of cell population proliferation"/>
    <property type="evidence" value="ECO:0007669"/>
    <property type="project" value="TreeGrafter"/>
</dbReference>
<dbReference type="InParanoid" id="A0A6P8UBM7"/>